<keyword evidence="1" id="KW-1133">Transmembrane helix</keyword>
<dbReference type="RefSeq" id="WP_138282361.1">
    <property type="nucleotide sequence ID" value="NZ_BMGE01000003.1"/>
</dbReference>
<keyword evidence="3" id="KW-1185">Reference proteome</keyword>
<sequence length="190" mass="21705">MEKNNHLLKNALAKLPDYTPDESCWDSLSRNLDELPLKAALKKLPEYEPDEMLWGMIASKPAVKKNSKIRQYAAAVILIAGITGIWLLGKNNEKQIAFSQEKQDKRLQTTAEQITDQQYQKLKAYCETETLICTSRDYRQLQHEYEKLAGAAAELQEAIGAYNTEPELIRQFATIEQQKAEVLNEMAKMI</sequence>
<comment type="caution">
    <text evidence="2">The sequence shown here is derived from an EMBL/GenBank/DDBJ whole genome shotgun (WGS) entry which is preliminary data.</text>
</comment>
<name>A0A5R9KBX8_9BACT</name>
<keyword evidence="1" id="KW-0812">Transmembrane</keyword>
<dbReference type="Proteomes" id="UP000309788">
    <property type="component" value="Unassembled WGS sequence"/>
</dbReference>
<keyword evidence="1" id="KW-0472">Membrane</keyword>
<accession>A0A5R9KBX8</accession>
<organism evidence="2 3">
    <name type="scientific">Dyadobacter sediminis</name>
    <dbReference type="NCBI Taxonomy" id="1493691"/>
    <lineage>
        <taxon>Bacteria</taxon>
        <taxon>Pseudomonadati</taxon>
        <taxon>Bacteroidota</taxon>
        <taxon>Cytophagia</taxon>
        <taxon>Cytophagales</taxon>
        <taxon>Spirosomataceae</taxon>
        <taxon>Dyadobacter</taxon>
    </lineage>
</organism>
<proteinExistence type="predicted"/>
<evidence type="ECO:0000256" key="1">
    <source>
        <dbReference type="SAM" id="Phobius"/>
    </source>
</evidence>
<evidence type="ECO:0000313" key="3">
    <source>
        <dbReference type="Proteomes" id="UP000309788"/>
    </source>
</evidence>
<dbReference type="EMBL" id="VCEI01000025">
    <property type="protein sequence ID" value="TLU92252.1"/>
    <property type="molecule type" value="Genomic_DNA"/>
</dbReference>
<feature type="transmembrane region" description="Helical" evidence="1">
    <location>
        <begin position="72"/>
        <end position="89"/>
    </location>
</feature>
<dbReference type="OrthoDB" id="949038at2"/>
<dbReference type="AlphaFoldDB" id="A0A5R9KBX8"/>
<reference evidence="2 3" key="1">
    <citation type="submission" date="2019-05" db="EMBL/GenBank/DDBJ databases">
        <authorList>
            <person name="Qu J.-H."/>
        </authorList>
    </citation>
    <scope>NUCLEOTIDE SEQUENCE [LARGE SCALE GENOMIC DNA]</scope>
    <source>
        <strain evidence="2 3">Z12</strain>
    </source>
</reference>
<gene>
    <name evidence="2" type="ORF">FEM55_16060</name>
</gene>
<evidence type="ECO:0000313" key="2">
    <source>
        <dbReference type="EMBL" id="TLU92252.1"/>
    </source>
</evidence>
<protein>
    <submittedName>
        <fullName evidence="2">Uncharacterized protein</fullName>
    </submittedName>
</protein>